<dbReference type="PANTHER" id="PTHR47357">
    <property type="entry name" value="COP1-INTERACTIVE PROTEIN 1"/>
    <property type="match status" value="1"/>
</dbReference>
<dbReference type="GeneID" id="63839555"/>
<evidence type="ECO:0000313" key="3">
    <source>
        <dbReference type="EMBL" id="KAF3769702.1"/>
    </source>
</evidence>
<dbReference type="PANTHER" id="PTHR47357:SF1">
    <property type="entry name" value="SPINDLE POLE BODY COMPONENT 110"/>
    <property type="match status" value="1"/>
</dbReference>
<dbReference type="Gene3D" id="1.10.287.1490">
    <property type="match status" value="1"/>
</dbReference>
<sequence length="700" mass="77694">MKDNSRLPIALRRTPRRQSGLTNDARPSPPSPSFPGRRQSPASKVQSQTTTTRHKRKRDAQPIVVVRLDDEANTTPQSRAIAPAKRRKYSSKSCSGITQHTDNEIHIFPLRAILDDRVKRRIRRNGLSEEMNTIFQERTQRRRRTVEELQRLRDELAAKENENESLRERSSLLLEEDTSRIEGLEREISGLREALRGTSQHRSRHGFAGWDMRAADAFSDDDENSFLDSGDHLGEDTTLEGSECFSSSPPAFKAKAFVAAGPTLTPPSTSPTKTFSPAFDQSHTLLSSVCEAGTQACFEDPEKEELLAETESLRTDLANIRETLEAQQQLESDLRSKLSRAEASELEGGCDPDLQLQMDIMLQNLTDKSAELVDLKTSLASITGPDSDAREAVRKLTEAMHSAQLEVEQLFPGDDPAVLSVQGTQVFDLVLGRLRDAAGKLKEYQTELECCHEVEHDLRQQLNDSTQAMSDMTSQLDSKNEHISGLVADVDRLNHAVEDYRTQLTDLESLVQQMDTETKGAQARFEFEIETGKQTIARRDGQLARLEARLSSALHNTSELKDQLAVSYEAREAEIAAVQAAHEDELALRDVKAAKLHKEITLLREALSRAHGTISQLRAEKGHLQAEVDHGKESAREAVACLRAQLLGALRMSEAFLCPPAPTHRPEKEGGTAAGVMVAGIEKEEDEGQACMVSTPKSMT</sequence>
<protein>
    <submittedName>
        <fullName evidence="3">Uncharacterized protein</fullName>
    </submittedName>
</protein>
<dbReference type="AlphaFoldDB" id="A0A9P4YA15"/>
<feature type="compositionally biased region" description="Polar residues" evidence="2">
    <location>
        <begin position="42"/>
        <end position="51"/>
    </location>
</feature>
<comment type="caution">
    <text evidence="3">The sequence shown here is derived from an EMBL/GenBank/DDBJ whole genome shotgun (WGS) entry which is preliminary data.</text>
</comment>
<feature type="coiled-coil region" evidence="1">
    <location>
        <begin position="303"/>
        <end position="344"/>
    </location>
</feature>
<proteinExistence type="predicted"/>
<accession>A0A9P4YA15</accession>
<feature type="coiled-coil region" evidence="1">
    <location>
        <begin position="135"/>
        <end position="201"/>
    </location>
</feature>
<feature type="region of interest" description="Disordered" evidence="2">
    <location>
        <begin position="1"/>
        <end position="96"/>
    </location>
</feature>
<dbReference type="GO" id="GO:0005856">
    <property type="term" value="C:cytoskeleton"/>
    <property type="evidence" value="ECO:0007669"/>
    <property type="project" value="TreeGrafter"/>
</dbReference>
<feature type="coiled-coil region" evidence="1">
    <location>
        <begin position="490"/>
        <end position="517"/>
    </location>
</feature>
<dbReference type="OrthoDB" id="3532430at2759"/>
<keyword evidence="1" id="KW-0175">Coiled coil</keyword>
<gene>
    <name evidence="3" type="ORF">M406DRAFT_348845</name>
</gene>
<evidence type="ECO:0000256" key="1">
    <source>
        <dbReference type="SAM" id="Coils"/>
    </source>
</evidence>
<reference evidence="3" key="1">
    <citation type="journal article" date="2020" name="Phytopathology">
        <title>Genome sequence of the chestnut blight fungus Cryphonectria parasitica EP155: A fundamental resource for an archetypical invasive plant pathogen.</title>
        <authorList>
            <person name="Crouch J.A."/>
            <person name="Dawe A."/>
            <person name="Aerts A."/>
            <person name="Barry K."/>
            <person name="Churchill A.C.L."/>
            <person name="Grimwood J."/>
            <person name="Hillman B."/>
            <person name="Milgroom M.G."/>
            <person name="Pangilinan J."/>
            <person name="Smith M."/>
            <person name="Salamov A."/>
            <person name="Schmutz J."/>
            <person name="Yadav J."/>
            <person name="Grigoriev I.V."/>
            <person name="Nuss D."/>
        </authorList>
    </citation>
    <scope>NUCLEOTIDE SEQUENCE</scope>
    <source>
        <strain evidence="3">EP155</strain>
    </source>
</reference>
<dbReference type="RefSeq" id="XP_040780663.1">
    <property type="nucleotide sequence ID" value="XM_040922426.1"/>
</dbReference>
<dbReference type="Proteomes" id="UP000803844">
    <property type="component" value="Unassembled WGS sequence"/>
</dbReference>
<evidence type="ECO:0000313" key="4">
    <source>
        <dbReference type="Proteomes" id="UP000803844"/>
    </source>
</evidence>
<evidence type="ECO:0000256" key="2">
    <source>
        <dbReference type="SAM" id="MobiDB-lite"/>
    </source>
</evidence>
<keyword evidence="4" id="KW-1185">Reference proteome</keyword>
<feature type="region of interest" description="Disordered" evidence="2">
    <location>
        <begin position="226"/>
        <end position="245"/>
    </location>
</feature>
<organism evidence="3 4">
    <name type="scientific">Cryphonectria parasitica (strain ATCC 38755 / EP155)</name>
    <dbReference type="NCBI Taxonomy" id="660469"/>
    <lineage>
        <taxon>Eukaryota</taxon>
        <taxon>Fungi</taxon>
        <taxon>Dikarya</taxon>
        <taxon>Ascomycota</taxon>
        <taxon>Pezizomycotina</taxon>
        <taxon>Sordariomycetes</taxon>
        <taxon>Sordariomycetidae</taxon>
        <taxon>Diaporthales</taxon>
        <taxon>Cryphonectriaceae</taxon>
        <taxon>Cryphonectria-Endothia species complex</taxon>
        <taxon>Cryphonectria</taxon>
    </lineage>
</organism>
<dbReference type="GO" id="GO:0005200">
    <property type="term" value="F:structural constituent of cytoskeleton"/>
    <property type="evidence" value="ECO:0007669"/>
    <property type="project" value="TreeGrafter"/>
</dbReference>
<dbReference type="EMBL" id="MU032344">
    <property type="protein sequence ID" value="KAF3769702.1"/>
    <property type="molecule type" value="Genomic_DNA"/>
</dbReference>
<name>A0A9P4YA15_CRYP1</name>